<dbReference type="SUPFAM" id="SSF53850">
    <property type="entry name" value="Periplasmic binding protein-like II"/>
    <property type="match status" value="1"/>
</dbReference>
<dbReference type="Proteomes" id="UP000616779">
    <property type="component" value="Unassembled WGS sequence"/>
</dbReference>
<organism evidence="2 3">
    <name type="scientific">Paenibacillus phytorum</name>
    <dbReference type="NCBI Taxonomy" id="2654977"/>
    <lineage>
        <taxon>Bacteria</taxon>
        <taxon>Bacillati</taxon>
        <taxon>Bacillota</taxon>
        <taxon>Bacilli</taxon>
        <taxon>Bacillales</taxon>
        <taxon>Paenibacillaceae</taxon>
        <taxon>Paenibacillus</taxon>
    </lineage>
</organism>
<proteinExistence type="predicted"/>
<dbReference type="Pfam" id="PF01547">
    <property type="entry name" value="SBP_bac_1"/>
    <property type="match status" value="1"/>
</dbReference>
<evidence type="ECO:0000313" key="3">
    <source>
        <dbReference type="Proteomes" id="UP000616779"/>
    </source>
</evidence>
<dbReference type="RefSeq" id="WP_171643062.1">
    <property type="nucleotide sequence ID" value="NZ_WHOA01000075.1"/>
</dbReference>
<reference evidence="2 3" key="1">
    <citation type="submission" date="2019-10" db="EMBL/GenBank/DDBJ databases">
        <title>Description of Paenibacillus terrestris sp. nov.</title>
        <authorList>
            <person name="Carlier A."/>
            <person name="Qi S."/>
        </authorList>
    </citation>
    <scope>NUCLEOTIDE SEQUENCE [LARGE SCALE GENOMIC DNA]</scope>
    <source>
        <strain evidence="2 3">LMG 31458</strain>
    </source>
</reference>
<keyword evidence="3" id="KW-1185">Reference proteome</keyword>
<evidence type="ECO:0000256" key="1">
    <source>
        <dbReference type="SAM" id="SignalP"/>
    </source>
</evidence>
<dbReference type="Gene3D" id="3.40.190.10">
    <property type="entry name" value="Periplasmic binding protein-like II"/>
    <property type="match status" value="2"/>
</dbReference>
<comment type="caution">
    <text evidence="2">The sequence shown here is derived from an EMBL/GenBank/DDBJ whole genome shotgun (WGS) entry which is preliminary data.</text>
</comment>
<sequence>MKKKASLASLAVVLLATSISLTGCGTGKETDSGSSDKKVTIRIASINRDETRKAFIDMVKEKFPNITIDYNFIDNNTFSDVVTTQLASGAGPDIIEGYDIKWVKNGYLLDLTGKEFISKFTDNGLKQATHEGKVYGIPTTGWFEGVFYNKEIFDKYGIKPPKTFDEWLAIHEKLKQNGVKPQAMGAQSWEPMMKQSMSMALNEFYSKPENKNFDQDVQTGKRKISEWSDAFKIWDELIQKKYLTQDMLGVTYDQALDEFASGKAAMWESGPWSYDAMMKKNPNLKLDMFPLPGKTSTTGYLVGGPGIPWSVNAKGKHQAEVLEILNLMATPDAQKALMKSYFGPSFLKGLDNPELPAQYTSVKDAFVQGRVYAPWPYWGPIGGSNFITELGKLLQDRLAGDKTIDQVLQKADKLTADFIQQAK</sequence>
<protein>
    <submittedName>
        <fullName evidence="2">Extracellular solute-binding protein</fullName>
    </submittedName>
</protein>
<feature type="chain" id="PRO_5045854217" evidence="1">
    <location>
        <begin position="23"/>
        <end position="423"/>
    </location>
</feature>
<evidence type="ECO:0000313" key="2">
    <source>
        <dbReference type="EMBL" id="NOU71743.1"/>
    </source>
</evidence>
<gene>
    <name evidence="2" type="ORF">GC098_09960</name>
</gene>
<dbReference type="InterPro" id="IPR050490">
    <property type="entry name" value="Bact_solute-bd_prot1"/>
</dbReference>
<name>A0ABX1XT76_9BACL</name>
<keyword evidence="1" id="KW-0732">Signal</keyword>
<dbReference type="EMBL" id="WHOA01000075">
    <property type="protein sequence ID" value="NOU71743.1"/>
    <property type="molecule type" value="Genomic_DNA"/>
</dbReference>
<dbReference type="PANTHER" id="PTHR43649">
    <property type="entry name" value="ARABINOSE-BINDING PROTEIN-RELATED"/>
    <property type="match status" value="1"/>
</dbReference>
<accession>A0ABX1XT76</accession>
<dbReference type="PROSITE" id="PS51257">
    <property type="entry name" value="PROKAR_LIPOPROTEIN"/>
    <property type="match status" value="1"/>
</dbReference>
<dbReference type="InterPro" id="IPR006059">
    <property type="entry name" value="SBP"/>
</dbReference>
<feature type="signal peptide" evidence="1">
    <location>
        <begin position="1"/>
        <end position="22"/>
    </location>
</feature>